<keyword evidence="3" id="KW-0732">Signal</keyword>
<keyword evidence="5" id="KW-1185">Reference proteome</keyword>
<comment type="caution">
    <text evidence="4">The sequence shown here is derived from an EMBL/GenBank/DDBJ whole genome shotgun (WGS) entry which is preliminary data.</text>
</comment>
<dbReference type="Gene3D" id="3.40.190.10">
    <property type="entry name" value="Periplasmic binding protein-like II"/>
    <property type="match status" value="1"/>
</dbReference>
<evidence type="ECO:0000256" key="2">
    <source>
        <dbReference type="ARBA" id="ARBA00008520"/>
    </source>
</evidence>
<dbReference type="InterPro" id="IPR006059">
    <property type="entry name" value="SBP"/>
</dbReference>
<dbReference type="PANTHER" id="PTHR43649:SF12">
    <property type="entry name" value="DIACETYLCHITOBIOSE BINDING PROTEIN DASA"/>
    <property type="match status" value="1"/>
</dbReference>
<sequence>MMKQHPLRAWLGKSVVLALGIASTFNTVAATKLTLVEVITSPARTEMLQKMLTEYKAQHSGTEIEVVSLPWGQAFEKLGTMLQSGQVPDVVEMPDTWQGLYASNNMLEELEPQLKSWAGTPELTDKALAMARAANGKATMIPYGFYLRAMFWNKKLFQQAGLSEAPKTMDEFVADAKKISALGNGISGYCMRGGVGGTNAWMMFMAAMNGSPAFFDQQGNSTLTQPGALKGAQLLVDMYKSGGAPKDSVNWGFNEIVSGFYSGKCAMLDQDPDALIAIKNSMNPDDFAVAPMPLGPSGKAFPTIGYTGWSVFKQAGQKAQSWQLIQFLSSRENNLTWSKFVGTLPIYKGAESDPYFHTPQFAGWFTELNDPKYVPLTMPTHLKGWGYFNSVIVKESSQETLLDQNDTQSMVEDWAKYLTKEQKAWMAAQ</sequence>
<comment type="similarity">
    <text evidence="2">Belongs to the bacterial solute-binding protein 1 family.</text>
</comment>
<feature type="signal peptide" evidence="3">
    <location>
        <begin position="1"/>
        <end position="29"/>
    </location>
</feature>
<feature type="chain" id="PRO_5047024377" evidence="3">
    <location>
        <begin position="30"/>
        <end position="429"/>
    </location>
</feature>
<name>A0ABU8DDT3_ERWAP</name>
<protein>
    <submittedName>
        <fullName evidence="4">Sugar ABC transporter substrate-binding protein</fullName>
    </submittedName>
</protein>
<dbReference type="Pfam" id="PF01547">
    <property type="entry name" value="SBP_bac_1"/>
    <property type="match status" value="1"/>
</dbReference>
<dbReference type="RefSeq" id="WP_336202546.1">
    <property type="nucleotide sequence ID" value="NZ_JBANEI010000002.1"/>
</dbReference>
<dbReference type="CDD" id="cd13585">
    <property type="entry name" value="PBP2_TMBP_like"/>
    <property type="match status" value="1"/>
</dbReference>
<evidence type="ECO:0000256" key="1">
    <source>
        <dbReference type="ARBA" id="ARBA00004418"/>
    </source>
</evidence>
<accession>A0ABU8DDT3</accession>
<dbReference type="PANTHER" id="PTHR43649">
    <property type="entry name" value="ARABINOSE-BINDING PROTEIN-RELATED"/>
    <property type="match status" value="1"/>
</dbReference>
<dbReference type="Proteomes" id="UP001306592">
    <property type="component" value="Unassembled WGS sequence"/>
</dbReference>
<proteinExistence type="inferred from homology"/>
<comment type="subcellular location">
    <subcellularLocation>
        <location evidence="1">Periplasm</location>
    </subcellularLocation>
</comment>
<reference evidence="4 5" key="1">
    <citation type="submission" date="2024-02" db="EMBL/GenBank/DDBJ databases">
        <title>First report Erwinia aphidicola in onion in Chile.</title>
        <authorList>
            <person name="Valenzuela M."/>
            <person name="Pena M."/>
            <person name="Dutta B."/>
        </authorList>
    </citation>
    <scope>NUCLEOTIDE SEQUENCE [LARGE SCALE GENOMIC DNA]</scope>
    <source>
        <strain evidence="4 5">QCJ3A</strain>
    </source>
</reference>
<evidence type="ECO:0000313" key="5">
    <source>
        <dbReference type="Proteomes" id="UP001306592"/>
    </source>
</evidence>
<dbReference type="InterPro" id="IPR050490">
    <property type="entry name" value="Bact_solute-bd_prot1"/>
</dbReference>
<evidence type="ECO:0000256" key="3">
    <source>
        <dbReference type="SAM" id="SignalP"/>
    </source>
</evidence>
<evidence type="ECO:0000313" key="4">
    <source>
        <dbReference type="EMBL" id="MEI2681038.1"/>
    </source>
</evidence>
<organism evidence="4 5">
    <name type="scientific">Erwinia aphidicola</name>
    <dbReference type="NCBI Taxonomy" id="68334"/>
    <lineage>
        <taxon>Bacteria</taxon>
        <taxon>Pseudomonadati</taxon>
        <taxon>Pseudomonadota</taxon>
        <taxon>Gammaproteobacteria</taxon>
        <taxon>Enterobacterales</taxon>
        <taxon>Erwiniaceae</taxon>
        <taxon>Erwinia</taxon>
    </lineage>
</organism>
<dbReference type="EMBL" id="JBANEI010000002">
    <property type="protein sequence ID" value="MEI2681038.1"/>
    <property type="molecule type" value="Genomic_DNA"/>
</dbReference>
<dbReference type="SUPFAM" id="SSF53850">
    <property type="entry name" value="Periplasmic binding protein-like II"/>
    <property type="match status" value="1"/>
</dbReference>
<gene>
    <name evidence="4" type="ORF">V8N49_05130</name>
</gene>